<dbReference type="PANTHER" id="PTHR14738">
    <property type="entry name" value="ZINC FINGER CCCH DOMAIN-CONTAINING PROTEIN 14"/>
    <property type="match status" value="1"/>
</dbReference>
<name>A0A1R1XD17_9FUNG</name>
<dbReference type="GO" id="GO:0008270">
    <property type="term" value="F:zinc ion binding"/>
    <property type="evidence" value="ECO:0007669"/>
    <property type="project" value="UniProtKB-KW"/>
</dbReference>
<keyword evidence="3" id="KW-0479">Metal-binding</keyword>
<evidence type="ECO:0000256" key="5">
    <source>
        <dbReference type="ARBA" id="ARBA00022771"/>
    </source>
</evidence>
<evidence type="ECO:0000256" key="1">
    <source>
        <dbReference type="ARBA" id="ARBA00004123"/>
    </source>
</evidence>
<accession>A0A1R1XD17</accession>
<evidence type="ECO:0000313" key="11">
    <source>
        <dbReference type="Proteomes" id="UP000187429"/>
    </source>
</evidence>
<organism evidence="10 11">
    <name type="scientific">Smittium culicis</name>
    <dbReference type="NCBI Taxonomy" id="133412"/>
    <lineage>
        <taxon>Eukaryota</taxon>
        <taxon>Fungi</taxon>
        <taxon>Fungi incertae sedis</taxon>
        <taxon>Zoopagomycota</taxon>
        <taxon>Kickxellomycotina</taxon>
        <taxon>Harpellomycetes</taxon>
        <taxon>Harpellales</taxon>
        <taxon>Legeriomycetaceae</taxon>
        <taxon>Smittium</taxon>
    </lineage>
</organism>
<evidence type="ECO:0000256" key="6">
    <source>
        <dbReference type="ARBA" id="ARBA00022833"/>
    </source>
</evidence>
<feature type="compositionally biased region" description="Low complexity" evidence="8">
    <location>
        <begin position="253"/>
        <end position="267"/>
    </location>
</feature>
<evidence type="ECO:0000256" key="3">
    <source>
        <dbReference type="ARBA" id="ARBA00022723"/>
    </source>
</evidence>
<dbReference type="OrthoDB" id="438553at2759"/>
<feature type="compositionally biased region" description="Basic and acidic residues" evidence="8">
    <location>
        <begin position="123"/>
        <end position="141"/>
    </location>
</feature>
<reference evidence="11" key="1">
    <citation type="submission" date="2017-01" db="EMBL/GenBank/DDBJ databases">
        <authorList>
            <person name="Wang Y."/>
            <person name="White M."/>
            <person name="Kvist S."/>
            <person name="Moncalvo J.-M."/>
        </authorList>
    </citation>
    <scope>NUCLEOTIDE SEQUENCE [LARGE SCALE GENOMIC DNA]</scope>
    <source>
        <strain evidence="11">ID-206-W2</strain>
    </source>
</reference>
<evidence type="ECO:0000256" key="2">
    <source>
        <dbReference type="ARBA" id="ARBA00008423"/>
    </source>
</evidence>
<feature type="compositionally biased region" description="Basic and acidic residues" evidence="8">
    <location>
        <begin position="240"/>
        <end position="251"/>
    </location>
</feature>
<proteinExistence type="inferred from homology"/>
<dbReference type="SMART" id="SM00356">
    <property type="entry name" value="ZnF_C3H1"/>
    <property type="match status" value="5"/>
</dbReference>
<dbReference type="GO" id="GO:0008143">
    <property type="term" value="F:poly(A) binding"/>
    <property type="evidence" value="ECO:0007669"/>
    <property type="project" value="InterPro"/>
</dbReference>
<feature type="region of interest" description="Disordered" evidence="8">
    <location>
        <begin position="87"/>
        <end position="267"/>
    </location>
</feature>
<dbReference type="Gene3D" id="4.10.1000.40">
    <property type="match status" value="3"/>
</dbReference>
<dbReference type="PANTHER" id="PTHR14738:SF29">
    <property type="entry name" value="ZINC FINGER CCCH DOMAIN-CONTAINING PROTEIN 14"/>
    <property type="match status" value="1"/>
</dbReference>
<dbReference type="Pfam" id="PF14608">
    <property type="entry name" value="zf-CCCH_2"/>
    <property type="match status" value="6"/>
</dbReference>
<dbReference type="Gene3D" id="4.10.1000.30">
    <property type="match status" value="1"/>
</dbReference>
<feature type="domain" description="C3H1-type" evidence="9">
    <location>
        <begin position="510"/>
        <end position="533"/>
    </location>
</feature>
<keyword evidence="5" id="KW-0863">Zinc-finger</keyword>
<dbReference type="EMBL" id="LSSM01005532">
    <property type="protein sequence ID" value="OMJ12496.1"/>
    <property type="molecule type" value="Genomic_DNA"/>
</dbReference>
<feature type="domain" description="C3H1-type" evidence="9">
    <location>
        <begin position="429"/>
        <end position="451"/>
    </location>
</feature>
<dbReference type="Proteomes" id="UP000187429">
    <property type="component" value="Unassembled WGS sequence"/>
</dbReference>
<comment type="similarity">
    <text evidence="2">Belongs to the ZC3H14 family.</text>
</comment>
<keyword evidence="7" id="KW-0539">Nucleus</keyword>
<dbReference type="InterPro" id="IPR040366">
    <property type="entry name" value="Nab2/ZC3H14"/>
</dbReference>
<evidence type="ECO:0000259" key="9">
    <source>
        <dbReference type="SMART" id="SM00356"/>
    </source>
</evidence>
<evidence type="ECO:0000256" key="8">
    <source>
        <dbReference type="SAM" id="MobiDB-lite"/>
    </source>
</evidence>
<dbReference type="GO" id="GO:0043488">
    <property type="term" value="P:regulation of mRNA stability"/>
    <property type="evidence" value="ECO:0007669"/>
    <property type="project" value="InterPro"/>
</dbReference>
<sequence>MTAMTEEGLIHFQNVIHRKLIEVNYSTENVLGEAYNPEFGIWVEQESKNPIYYSGYQAPSIQTDQIQIDEPMMNDQSSFPLESQLSTTPINIHSNPENSSSYNNNRSENNNRLFMSAINSTNSDRRSSNSEKKTSHNDKISKSSNRNESSSEHLRSKSSRIRSKDNRATRLNSRSSRSPIKEISIKSSKKTNSEILSRLGKPSKVPSRIEKSSNSASSPLQAKIKGLAGNSGNRAGSKKTVLDRLGARVESKPTSNSSLDPDNPNSQSQIIQKANFLKQALMLGQLPNNSNFSNNFNSFGYPVNNLSQISNISTSMNNLPENLYGLKRTKCSSWPLCNLGNDCPYFHPTKICPNFPNCSLPSSECMYIHPSVDQKIPTIPGSFNLTLNNKSEKQPTALQVLCKFGVNCLNPNCQFVHPVEKSAKPDSSLLNIRCKFYPNCMNTACPYQHPEKNSASLSGASNPAGDSVTNIASDSAPVSAFGSLTNQATSNTADSSNSQKLPGSLCDPARKVPFPCRNGKDCPRLDCHFMHPHEPTSQPLPCKFGHYCTRTDCLYSHPTRNISLVLNNSDPNSAITKSTSSIENRLDHISDRPFASAETSQINSFNDGNQNPSLLTQPNSSSEHTTVPNFLGDSSAQSQLQKNSQLVLEASMASMNDHETNDLDHSDDVIMSL</sequence>
<feature type="domain" description="C3H1-type" evidence="9">
    <location>
        <begin position="397"/>
        <end position="419"/>
    </location>
</feature>
<keyword evidence="6" id="KW-0862">Zinc</keyword>
<feature type="domain" description="C3H1-type" evidence="9">
    <location>
        <begin position="326"/>
        <end position="349"/>
    </location>
</feature>
<gene>
    <name evidence="10" type="ORF">AYI69_g9393</name>
</gene>
<feature type="compositionally biased region" description="Low complexity" evidence="8">
    <location>
        <begin position="94"/>
        <end position="112"/>
    </location>
</feature>
<comment type="subcellular location">
    <subcellularLocation>
        <location evidence="1">Nucleus</location>
    </subcellularLocation>
</comment>
<keyword evidence="11" id="KW-1185">Reference proteome</keyword>
<evidence type="ECO:0000313" key="10">
    <source>
        <dbReference type="EMBL" id="OMJ12496.1"/>
    </source>
</evidence>
<keyword evidence="4" id="KW-0677">Repeat</keyword>
<dbReference type="InterPro" id="IPR000571">
    <property type="entry name" value="Znf_CCCH"/>
</dbReference>
<dbReference type="GO" id="GO:0005737">
    <property type="term" value="C:cytoplasm"/>
    <property type="evidence" value="ECO:0007669"/>
    <property type="project" value="TreeGrafter"/>
</dbReference>
<evidence type="ECO:0000256" key="4">
    <source>
        <dbReference type="ARBA" id="ARBA00022737"/>
    </source>
</evidence>
<dbReference type="AlphaFoldDB" id="A0A1R1XD17"/>
<feature type="region of interest" description="Disordered" evidence="8">
    <location>
        <begin position="604"/>
        <end position="641"/>
    </location>
</feature>
<protein>
    <submittedName>
        <fullName evidence="10">Nuclear polyadenylated RNA-binding protein NAB2</fullName>
    </submittedName>
</protein>
<evidence type="ECO:0000256" key="7">
    <source>
        <dbReference type="ARBA" id="ARBA00023242"/>
    </source>
</evidence>
<comment type="caution">
    <text evidence="10">The sequence shown here is derived from an EMBL/GenBank/DDBJ whole genome shotgun (WGS) entry which is preliminary data.</text>
</comment>
<dbReference type="GO" id="GO:0005634">
    <property type="term" value="C:nucleus"/>
    <property type="evidence" value="ECO:0007669"/>
    <property type="project" value="UniProtKB-SubCell"/>
</dbReference>
<feature type="domain" description="C3H1-type" evidence="9">
    <location>
        <begin position="536"/>
        <end position="559"/>
    </location>
</feature>